<gene>
    <name evidence="1" type="ORF">LEMA_P052550.1</name>
</gene>
<accession>E4ZMU6</accession>
<dbReference type="Proteomes" id="UP000002668">
    <property type="component" value="Genome"/>
</dbReference>
<dbReference type="AlphaFoldDB" id="E4ZMU6"/>
<dbReference type="InParanoid" id="E4ZMU6"/>
<organism evidence="2">
    <name type="scientific">Leptosphaeria maculans (strain JN3 / isolate v23.1.3 / race Av1-4-5-6-7-8)</name>
    <name type="common">Blackleg fungus</name>
    <name type="synonym">Phoma lingam</name>
    <dbReference type="NCBI Taxonomy" id="985895"/>
    <lineage>
        <taxon>Eukaryota</taxon>
        <taxon>Fungi</taxon>
        <taxon>Dikarya</taxon>
        <taxon>Ascomycota</taxon>
        <taxon>Pezizomycotina</taxon>
        <taxon>Dothideomycetes</taxon>
        <taxon>Pleosporomycetidae</taxon>
        <taxon>Pleosporales</taxon>
        <taxon>Pleosporineae</taxon>
        <taxon>Leptosphaeriaceae</taxon>
        <taxon>Plenodomus</taxon>
        <taxon>Plenodomus lingam/Leptosphaeria maculans species complex</taxon>
    </lineage>
</organism>
<dbReference type="HOGENOM" id="CLU_2061920_0_0_1"/>
<protein>
    <submittedName>
        <fullName evidence="1">Predicted protein</fullName>
    </submittedName>
</protein>
<name>E4ZMU6_LEPMJ</name>
<sequence length="119" mass="13655">MLLLREAMDSKDTTREDRVWSLAIRCQRSISRGMRIMGIRNHSSHRVGMAGMIRVRRVEHMVRMTNFRRRVVGGRGVVVEVIRHGERSMHRLSPDGLLEVVEVMNSSSEWESPARATGS</sequence>
<dbReference type="EMBL" id="FP929094">
    <property type="protein sequence ID" value="CBX92549.1"/>
    <property type="molecule type" value="Genomic_DNA"/>
</dbReference>
<dbReference type="VEuPathDB" id="FungiDB:LEMA_P052550.1"/>
<proteinExistence type="predicted"/>
<evidence type="ECO:0000313" key="1">
    <source>
        <dbReference type="EMBL" id="CBX92549.1"/>
    </source>
</evidence>
<keyword evidence="2" id="KW-1185">Reference proteome</keyword>
<evidence type="ECO:0000313" key="2">
    <source>
        <dbReference type="Proteomes" id="UP000002668"/>
    </source>
</evidence>
<reference evidence="2" key="1">
    <citation type="journal article" date="2011" name="Nat. Commun.">
        <title>Effector diversification within compartments of the Leptosphaeria maculans genome affected by Repeat-Induced Point mutations.</title>
        <authorList>
            <person name="Rouxel T."/>
            <person name="Grandaubert J."/>
            <person name="Hane J.K."/>
            <person name="Hoede C."/>
            <person name="van de Wouw A.P."/>
            <person name="Couloux A."/>
            <person name="Dominguez V."/>
            <person name="Anthouard V."/>
            <person name="Bally P."/>
            <person name="Bourras S."/>
            <person name="Cozijnsen A.J."/>
            <person name="Ciuffetti L.M."/>
            <person name="Degrave A."/>
            <person name="Dilmaghani A."/>
            <person name="Duret L."/>
            <person name="Fudal I."/>
            <person name="Goodwin S.B."/>
            <person name="Gout L."/>
            <person name="Glaser N."/>
            <person name="Linglin J."/>
            <person name="Kema G.H.J."/>
            <person name="Lapalu N."/>
            <person name="Lawrence C.B."/>
            <person name="May K."/>
            <person name="Meyer M."/>
            <person name="Ollivier B."/>
            <person name="Poulain J."/>
            <person name="Schoch C.L."/>
            <person name="Simon A."/>
            <person name="Spatafora J.W."/>
            <person name="Stachowiak A."/>
            <person name="Turgeon B.G."/>
            <person name="Tyler B.M."/>
            <person name="Vincent D."/>
            <person name="Weissenbach J."/>
            <person name="Amselem J."/>
            <person name="Quesneville H."/>
            <person name="Oliver R.P."/>
            <person name="Wincker P."/>
            <person name="Balesdent M.-H."/>
            <person name="Howlett B.J."/>
        </authorList>
    </citation>
    <scope>NUCLEOTIDE SEQUENCE [LARGE SCALE GENOMIC DNA]</scope>
    <source>
        <strain evidence="2">JN3 / isolate v23.1.3 / race Av1-4-5-6-7-8</strain>
    </source>
</reference>